<dbReference type="Gene3D" id="3.40.630.30">
    <property type="match status" value="1"/>
</dbReference>
<organism evidence="1 2">
    <name type="scientific">Solitalea koreensis</name>
    <dbReference type="NCBI Taxonomy" id="543615"/>
    <lineage>
        <taxon>Bacteria</taxon>
        <taxon>Pseudomonadati</taxon>
        <taxon>Bacteroidota</taxon>
        <taxon>Sphingobacteriia</taxon>
        <taxon>Sphingobacteriales</taxon>
        <taxon>Sphingobacteriaceae</taxon>
        <taxon>Solitalea</taxon>
    </lineage>
</organism>
<dbReference type="SUPFAM" id="SSF55729">
    <property type="entry name" value="Acyl-CoA N-acyltransferases (Nat)"/>
    <property type="match status" value="1"/>
</dbReference>
<evidence type="ECO:0000313" key="2">
    <source>
        <dbReference type="Proteomes" id="UP000315971"/>
    </source>
</evidence>
<dbReference type="EMBL" id="FXSZ01000009">
    <property type="protein sequence ID" value="SMO76441.1"/>
    <property type="molecule type" value="Genomic_DNA"/>
</dbReference>
<dbReference type="AlphaFoldDB" id="A0A521DZE8"/>
<evidence type="ECO:0000313" key="1">
    <source>
        <dbReference type="EMBL" id="SMO76441.1"/>
    </source>
</evidence>
<evidence type="ECO:0008006" key="3">
    <source>
        <dbReference type="Google" id="ProtNLM"/>
    </source>
</evidence>
<gene>
    <name evidence="1" type="ORF">SAMN06265350_10948</name>
</gene>
<dbReference type="Proteomes" id="UP000315971">
    <property type="component" value="Unassembled WGS sequence"/>
</dbReference>
<reference evidence="1 2" key="1">
    <citation type="submission" date="2017-05" db="EMBL/GenBank/DDBJ databases">
        <authorList>
            <person name="Varghese N."/>
            <person name="Submissions S."/>
        </authorList>
    </citation>
    <scope>NUCLEOTIDE SEQUENCE [LARGE SCALE GENOMIC DNA]</scope>
    <source>
        <strain evidence="1 2">DSM 21342</strain>
    </source>
</reference>
<protein>
    <recommendedName>
        <fullName evidence="3">Acetyltransferase (GNAT) domain-containing protein</fullName>
    </recommendedName>
</protein>
<accession>A0A521DZE8</accession>
<dbReference type="InterPro" id="IPR016181">
    <property type="entry name" value="Acyl_CoA_acyltransferase"/>
</dbReference>
<name>A0A521DZE8_9SPHI</name>
<proteinExistence type="predicted"/>
<sequence>MSDVSKLSFEINICNKLIELLPRYSKFSVSFEPGFHSWMPFCWQGFRQSSRYVYVLEGISDWQRVLVNFSNETRGRIRKAKKNIQIKYDLSAEDFYSYHTYILKKIGKKINYSFDLFKRIHDAALAHNCGKISYAVDDNGLIHCASFLVWDTNCAYALLGAFDRDCNPSGASFLLYQEEIKYASQFADRYNLGCTMNKTLSYAKRRLGANVIAYHHIYKVKSKLIKIAIFLTYDFWY</sequence>
<keyword evidence="2" id="KW-1185">Reference proteome</keyword>